<dbReference type="Gene3D" id="2.70.70.10">
    <property type="entry name" value="Glucose Permease (Domain IIA)"/>
    <property type="match status" value="1"/>
</dbReference>
<protein>
    <submittedName>
        <fullName evidence="4">LysM peptidoglycan-binding domain-containing protein</fullName>
    </submittedName>
</protein>
<dbReference type="PANTHER" id="PTHR21666:SF263">
    <property type="entry name" value="MUREIN HYDROLASE ACTIVATOR NLPD"/>
    <property type="match status" value="1"/>
</dbReference>
<dbReference type="CDD" id="cd00118">
    <property type="entry name" value="LysM"/>
    <property type="match status" value="1"/>
</dbReference>
<dbReference type="Pfam" id="PF01551">
    <property type="entry name" value="Peptidase_M23"/>
    <property type="match status" value="1"/>
</dbReference>
<proteinExistence type="inferred from homology"/>
<dbReference type="Proteomes" id="UP000282818">
    <property type="component" value="Unassembled WGS sequence"/>
</dbReference>
<dbReference type="InterPro" id="IPR036779">
    <property type="entry name" value="LysM_dom_sf"/>
</dbReference>
<organism evidence="4 5">
    <name type="scientific">Neptunomonas marina</name>
    <dbReference type="NCBI Taxonomy" id="1815562"/>
    <lineage>
        <taxon>Bacteria</taxon>
        <taxon>Pseudomonadati</taxon>
        <taxon>Pseudomonadota</taxon>
        <taxon>Gammaproteobacteria</taxon>
        <taxon>Oceanospirillales</taxon>
        <taxon>Oceanospirillaceae</taxon>
        <taxon>Neptunomonas</taxon>
    </lineage>
</organism>
<dbReference type="PROSITE" id="PS51257">
    <property type="entry name" value="PROKAR_LIPOPROTEIN"/>
    <property type="match status" value="1"/>
</dbReference>
<evidence type="ECO:0000313" key="5">
    <source>
        <dbReference type="Proteomes" id="UP000282818"/>
    </source>
</evidence>
<dbReference type="RefSeq" id="WP_127694411.1">
    <property type="nucleotide sequence ID" value="NZ_SACQ01000005.1"/>
</dbReference>
<dbReference type="PROSITE" id="PS51782">
    <property type="entry name" value="LYSM"/>
    <property type="match status" value="1"/>
</dbReference>
<feature type="region of interest" description="Disordered" evidence="2">
    <location>
        <begin position="130"/>
        <end position="158"/>
    </location>
</feature>
<keyword evidence="5" id="KW-1185">Reference proteome</keyword>
<comment type="similarity">
    <text evidence="1">Belongs to the E.coli NlpD/Haemophilus LppB family.</text>
</comment>
<dbReference type="Pfam" id="PF01476">
    <property type="entry name" value="LysM"/>
    <property type="match status" value="1"/>
</dbReference>
<dbReference type="InterPro" id="IPR016047">
    <property type="entry name" value="M23ase_b-sheet_dom"/>
</dbReference>
<reference evidence="4 5" key="1">
    <citation type="submission" date="2019-01" db="EMBL/GenBank/DDBJ databases">
        <authorList>
            <person name="Chen W.-M."/>
        </authorList>
    </citation>
    <scope>NUCLEOTIDE SEQUENCE [LARGE SCALE GENOMIC DNA]</scope>
    <source>
        <strain evidence="4 5">HPM-16</strain>
    </source>
</reference>
<dbReference type="InterPro" id="IPR018392">
    <property type="entry name" value="LysM"/>
</dbReference>
<evidence type="ECO:0000256" key="1">
    <source>
        <dbReference type="ARBA" id="ARBA00038420"/>
    </source>
</evidence>
<dbReference type="SUPFAM" id="SSF51261">
    <property type="entry name" value="Duplicated hybrid motif"/>
    <property type="match status" value="1"/>
</dbReference>
<dbReference type="EMBL" id="SACQ01000005">
    <property type="protein sequence ID" value="RVU30215.1"/>
    <property type="molecule type" value="Genomic_DNA"/>
</dbReference>
<evidence type="ECO:0000256" key="2">
    <source>
        <dbReference type="SAM" id="MobiDB-lite"/>
    </source>
</evidence>
<feature type="domain" description="LysM" evidence="3">
    <location>
        <begin position="55"/>
        <end position="99"/>
    </location>
</feature>
<evidence type="ECO:0000313" key="4">
    <source>
        <dbReference type="EMBL" id="RVU30215.1"/>
    </source>
</evidence>
<dbReference type="CDD" id="cd12797">
    <property type="entry name" value="M23_peptidase"/>
    <property type="match status" value="1"/>
</dbReference>
<gene>
    <name evidence="4" type="ORF">EOE65_11185</name>
</gene>
<sequence length="299" mass="32605">MGRARYGLVYVALLSALALLGGCSSGYAPVSDRSISQSRNVEIVRSQRDRSSSAKTYQVKRGDTLYSIAWRYGKDYRTLAKINGIGKSYRIYSGQVIRLEPQSTSSIKPILSKSNVKVEKAEADGVLVPVNQNSRFDDPPAGDNPPNKAVKTETVNVSKPAEVKPRAVSVKKQNAGKITWKWPAKGRVLSGFSNKGSRNRGVNIAGKRGDPVYAAASGKVVYAGSGLLGYGKLIIINHNQEYLSAYAHNSRILVTENDNVNVGDKVAEIGRSGTTRNMLHFEIRKDGKPVNPLKFLPKR</sequence>
<dbReference type="SMART" id="SM00257">
    <property type="entry name" value="LysM"/>
    <property type="match status" value="1"/>
</dbReference>
<dbReference type="GO" id="GO:0009279">
    <property type="term" value="C:cell outer membrane"/>
    <property type="evidence" value="ECO:0007669"/>
    <property type="project" value="TreeGrafter"/>
</dbReference>
<dbReference type="InterPro" id="IPR011055">
    <property type="entry name" value="Dup_hybrid_motif"/>
</dbReference>
<comment type="caution">
    <text evidence="4">The sequence shown here is derived from an EMBL/GenBank/DDBJ whole genome shotgun (WGS) entry which is preliminary data.</text>
</comment>
<dbReference type="GO" id="GO:0032153">
    <property type="term" value="C:cell division site"/>
    <property type="evidence" value="ECO:0007669"/>
    <property type="project" value="TreeGrafter"/>
</dbReference>
<dbReference type="InterPro" id="IPR050570">
    <property type="entry name" value="Cell_wall_metabolism_enzyme"/>
</dbReference>
<accession>A0A437Q6R8</accession>
<dbReference type="GO" id="GO:0004222">
    <property type="term" value="F:metalloendopeptidase activity"/>
    <property type="evidence" value="ECO:0007669"/>
    <property type="project" value="TreeGrafter"/>
</dbReference>
<name>A0A437Q6R8_9GAMM</name>
<dbReference type="AlphaFoldDB" id="A0A437Q6R8"/>
<dbReference type="PANTHER" id="PTHR21666">
    <property type="entry name" value="PEPTIDASE-RELATED"/>
    <property type="match status" value="1"/>
</dbReference>
<evidence type="ECO:0000259" key="3">
    <source>
        <dbReference type="PROSITE" id="PS51782"/>
    </source>
</evidence>
<dbReference type="Gene3D" id="3.10.350.10">
    <property type="entry name" value="LysM domain"/>
    <property type="match status" value="1"/>
</dbReference>